<accession>A0A096ASW6</accession>
<evidence type="ECO:0000313" key="2">
    <source>
        <dbReference type="Proteomes" id="UP000029538"/>
    </source>
</evidence>
<dbReference type="SUPFAM" id="SSF159894">
    <property type="entry name" value="YgaC/TfoX-N like"/>
    <property type="match status" value="1"/>
</dbReference>
<organism evidence="1 2">
    <name type="scientific">Prevotella disiens DNF00882</name>
    <dbReference type="NCBI Taxonomy" id="1401075"/>
    <lineage>
        <taxon>Bacteria</taxon>
        <taxon>Pseudomonadati</taxon>
        <taxon>Bacteroidota</taxon>
        <taxon>Bacteroidia</taxon>
        <taxon>Bacteroidales</taxon>
        <taxon>Prevotellaceae</taxon>
        <taxon>Prevotella</taxon>
    </lineage>
</organism>
<reference evidence="1 2" key="1">
    <citation type="submission" date="2014-07" db="EMBL/GenBank/DDBJ databases">
        <authorList>
            <person name="McCorrison J."/>
            <person name="Sanka R."/>
            <person name="Torralba M."/>
            <person name="Gillis M."/>
            <person name="Haft D.H."/>
            <person name="Methe B."/>
            <person name="Sutton G."/>
            <person name="Nelson K.E."/>
        </authorList>
    </citation>
    <scope>NUCLEOTIDE SEQUENCE [LARGE SCALE GENOMIC DNA]</scope>
    <source>
        <strain evidence="1 2">DNF00882</strain>
    </source>
</reference>
<evidence type="ECO:0000313" key="1">
    <source>
        <dbReference type="EMBL" id="KGF50188.1"/>
    </source>
</evidence>
<dbReference type="Proteomes" id="UP000029538">
    <property type="component" value="Unassembled WGS sequence"/>
</dbReference>
<name>A0A096ASW6_9BACT</name>
<protein>
    <submittedName>
        <fullName evidence="1">Transcriptional regulator</fullName>
    </submittedName>
</protein>
<gene>
    <name evidence="1" type="ORF">HMPREF0654_02205</name>
</gene>
<dbReference type="Gene3D" id="3.30.1460.30">
    <property type="entry name" value="YgaC/TfoX-N like chaperone"/>
    <property type="match status" value="1"/>
</dbReference>
<comment type="caution">
    <text evidence="1">The sequence shown here is derived from an EMBL/GenBank/DDBJ whole genome shotgun (WGS) entry which is preliminary data.</text>
</comment>
<dbReference type="RefSeq" id="WP_021669682.1">
    <property type="nucleotide sequence ID" value="NZ_JRNR01000008.1"/>
</dbReference>
<proteinExistence type="predicted"/>
<dbReference type="AlphaFoldDB" id="A0A096ASW6"/>
<dbReference type="EMBL" id="JRNR01000008">
    <property type="protein sequence ID" value="KGF50188.1"/>
    <property type="molecule type" value="Genomic_DNA"/>
</dbReference>
<sequence>MACSLDFIEFVCEQIAPVGDIRYRKMFGEYMIYANEKPVIIACDNIAFVKQHKAIETLMVGAEKGFPYDGAKEHYILDVSKADNAVRVVTILAEVLPYPKKRNKQKNAL</sequence>
<dbReference type="GeneID" id="91081872"/>